<accession>A0A9P7VLI4</accession>
<dbReference type="GeneID" id="66106651"/>
<reference evidence="2" key="1">
    <citation type="submission" date="2020-11" db="EMBL/GenBank/DDBJ databases">
        <title>Adaptations for nitrogen fixation in a non-lichenized fungal sporocarp promotes dispersal by wood-feeding termites.</title>
        <authorList>
            <consortium name="DOE Joint Genome Institute"/>
            <person name="Koch R.A."/>
            <person name="Yoon G."/>
            <person name="Arayal U."/>
            <person name="Lail K."/>
            <person name="Amirebrahimi M."/>
            <person name="Labutti K."/>
            <person name="Lipzen A."/>
            <person name="Riley R."/>
            <person name="Barry K."/>
            <person name="Henrissat B."/>
            <person name="Grigoriev I.V."/>
            <person name="Herr J.R."/>
            <person name="Aime M.C."/>
        </authorList>
    </citation>
    <scope>NUCLEOTIDE SEQUENCE</scope>
    <source>
        <strain evidence="2">MCA 3950</strain>
    </source>
</reference>
<dbReference type="AlphaFoldDB" id="A0A9P7VLI4"/>
<sequence length="169" mass="18637">MPRDVLNDLRYIEFRARLTTKPGIHLRNNIPAICARSKSSHCAEIIKWASATTAPVRNVRMISTASSTQLRGGTKAKEYASSPACGVMTVIWFFGSPSASGNHDFSMSGRLQNQSTFGDECETASRESKRKRDSQNIPLTTTSQLGGFFHATAAYETEQYLSDVPQSRI</sequence>
<comment type="caution">
    <text evidence="2">The sequence shown here is derived from an EMBL/GenBank/DDBJ whole genome shotgun (WGS) entry which is preliminary data.</text>
</comment>
<protein>
    <submittedName>
        <fullName evidence="2">Uncharacterized protein</fullName>
    </submittedName>
</protein>
<dbReference type="EMBL" id="MU250545">
    <property type="protein sequence ID" value="KAG7443371.1"/>
    <property type="molecule type" value="Genomic_DNA"/>
</dbReference>
<name>A0A9P7VLI4_9AGAR</name>
<proteinExistence type="predicted"/>
<evidence type="ECO:0000313" key="3">
    <source>
        <dbReference type="Proteomes" id="UP000812287"/>
    </source>
</evidence>
<gene>
    <name evidence="2" type="ORF">BT62DRAFT_921880</name>
</gene>
<evidence type="ECO:0000256" key="1">
    <source>
        <dbReference type="SAM" id="MobiDB-lite"/>
    </source>
</evidence>
<dbReference type="RefSeq" id="XP_043036871.1">
    <property type="nucleotide sequence ID" value="XM_043184354.1"/>
</dbReference>
<organism evidence="2 3">
    <name type="scientific">Guyanagaster necrorhizus</name>
    <dbReference type="NCBI Taxonomy" id="856835"/>
    <lineage>
        <taxon>Eukaryota</taxon>
        <taxon>Fungi</taxon>
        <taxon>Dikarya</taxon>
        <taxon>Basidiomycota</taxon>
        <taxon>Agaricomycotina</taxon>
        <taxon>Agaricomycetes</taxon>
        <taxon>Agaricomycetidae</taxon>
        <taxon>Agaricales</taxon>
        <taxon>Marasmiineae</taxon>
        <taxon>Physalacriaceae</taxon>
        <taxon>Guyanagaster</taxon>
    </lineage>
</organism>
<keyword evidence="3" id="KW-1185">Reference proteome</keyword>
<dbReference type="Proteomes" id="UP000812287">
    <property type="component" value="Unassembled WGS sequence"/>
</dbReference>
<evidence type="ECO:0000313" key="2">
    <source>
        <dbReference type="EMBL" id="KAG7443371.1"/>
    </source>
</evidence>
<feature type="region of interest" description="Disordered" evidence="1">
    <location>
        <begin position="116"/>
        <end position="139"/>
    </location>
</feature>